<accession>A0A367WDG8</accession>
<evidence type="ECO:0000313" key="4">
    <source>
        <dbReference type="Proteomes" id="UP000253226"/>
    </source>
</evidence>
<dbReference type="Proteomes" id="UP000253226">
    <property type="component" value="Unassembled WGS sequence"/>
</dbReference>
<reference evidence="3 4" key="1">
    <citation type="submission" date="2014-07" db="EMBL/GenBank/DDBJ databases">
        <title>Draft genome sequence of Thalassospira profundimaris 35.</title>
        <authorList>
            <person name="Lai Q."/>
            <person name="Shao Z."/>
        </authorList>
    </citation>
    <scope>NUCLEOTIDE SEQUENCE [LARGE SCALE GENOMIC DNA]</scope>
    <source>
        <strain evidence="3 4">35</strain>
    </source>
</reference>
<feature type="modified residue" description="4-aspartylphosphate" evidence="1">
    <location>
        <position position="91"/>
    </location>
</feature>
<dbReference type="InterPro" id="IPR001789">
    <property type="entry name" value="Sig_transdc_resp-reg_receiver"/>
</dbReference>
<evidence type="ECO:0000313" key="3">
    <source>
        <dbReference type="EMBL" id="RCK39494.1"/>
    </source>
</evidence>
<dbReference type="GO" id="GO:0000160">
    <property type="term" value="P:phosphorelay signal transduction system"/>
    <property type="evidence" value="ECO:0007669"/>
    <property type="project" value="InterPro"/>
</dbReference>
<dbReference type="RefSeq" id="WP_114100290.1">
    <property type="nucleotide sequence ID" value="NZ_JPWF01000001.1"/>
</dbReference>
<gene>
    <name evidence="3" type="ORF">TH19_00040</name>
</gene>
<dbReference type="PANTHER" id="PTHR43228">
    <property type="entry name" value="TWO-COMPONENT RESPONSE REGULATOR"/>
    <property type="match status" value="1"/>
</dbReference>
<organism evidence="3 4">
    <name type="scientific">Thalassospira profundimaris</name>
    <dbReference type="NCBI Taxonomy" id="502049"/>
    <lineage>
        <taxon>Bacteria</taxon>
        <taxon>Pseudomonadati</taxon>
        <taxon>Pseudomonadota</taxon>
        <taxon>Alphaproteobacteria</taxon>
        <taxon>Rhodospirillales</taxon>
        <taxon>Thalassospiraceae</taxon>
        <taxon>Thalassospira</taxon>
    </lineage>
</organism>
<dbReference type="Pfam" id="PF00072">
    <property type="entry name" value="Response_reg"/>
    <property type="match status" value="1"/>
</dbReference>
<evidence type="ECO:0000256" key="1">
    <source>
        <dbReference type="PROSITE-ProRule" id="PRU00169"/>
    </source>
</evidence>
<dbReference type="SMART" id="SM00448">
    <property type="entry name" value="REC"/>
    <property type="match status" value="1"/>
</dbReference>
<keyword evidence="3" id="KW-0418">Kinase</keyword>
<feature type="domain" description="Response regulatory" evidence="2">
    <location>
        <begin position="36"/>
        <end position="157"/>
    </location>
</feature>
<dbReference type="InterPro" id="IPR052048">
    <property type="entry name" value="ST_Response_Regulator"/>
</dbReference>
<dbReference type="CDD" id="cd00156">
    <property type="entry name" value="REC"/>
    <property type="match status" value="1"/>
</dbReference>
<dbReference type="SUPFAM" id="SSF52172">
    <property type="entry name" value="CheY-like"/>
    <property type="match status" value="1"/>
</dbReference>
<keyword evidence="1" id="KW-0597">Phosphoprotein</keyword>
<protein>
    <submittedName>
        <fullName evidence="3">Histidine kinase</fullName>
    </submittedName>
</protein>
<dbReference type="PANTHER" id="PTHR43228:SF1">
    <property type="entry name" value="TWO-COMPONENT RESPONSE REGULATOR ARR22"/>
    <property type="match status" value="1"/>
</dbReference>
<sequence length="157" mass="17387">MNIAKQSNSQNDIEIADGLRRCKGDSAHGKSNAEKRFLIVDDSIEVRFSIRRMLRSAGATHVDVAENGEAALQMMSQMARKQTGYDVMILDYMMPAMNGIETLYEIKRRNIKSADQTRKIMLTGFYDQDVINEAKSVGASFVLCKPCDAASLTAAIS</sequence>
<dbReference type="OrthoDB" id="9786548at2"/>
<dbReference type="InterPro" id="IPR011006">
    <property type="entry name" value="CheY-like_superfamily"/>
</dbReference>
<comment type="caution">
    <text evidence="3">The sequence shown here is derived from an EMBL/GenBank/DDBJ whole genome shotgun (WGS) entry which is preliminary data.</text>
</comment>
<proteinExistence type="predicted"/>
<name>A0A367WDG8_9PROT</name>
<evidence type="ECO:0000259" key="2">
    <source>
        <dbReference type="PROSITE" id="PS50110"/>
    </source>
</evidence>
<dbReference type="EMBL" id="JPWF01000001">
    <property type="protein sequence ID" value="RCK39494.1"/>
    <property type="molecule type" value="Genomic_DNA"/>
</dbReference>
<keyword evidence="3" id="KW-0808">Transferase</keyword>
<dbReference type="PROSITE" id="PS50110">
    <property type="entry name" value="RESPONSE_REGULATORY"/>
    <property type="match status" value="1"/>
</dbReference>
<dbReference type="Gene3D" id="3.40.50.2300">
    <property type="match status" value="1"/>
</dbReference>
<dbReference type="AlphaFoldDB" id="A0A367WDG8"/>
<dbReference type="GO" id="GO:0016301">
    <property type="term" value="F:kinase activity"/>
    <property type="evidence" value="ECO:0007669"/>
    <property type="project" value="UniProtKB-KW"/>
</dbReference>